<evidence type="ECO:0000313" key="1">
    <source>
        <dbReference type="EMBL" id="MBL0389336.1"/>
    </source>
</evidence>
<dbReference type="InterPro" id="IPR009910">
    <property type="entry name" value="DUF1450"/>
</dbReference>
<dbReference type="Proteomes" id="UP000602284">
    <property type="component" value="Unassembled WGS sequence"/>
</dbReference>
<evidence type="ECO:0000313" key="2">
    <source>
        <dbReference type="Proteomes" id="UP000602284"/>
    </source>
</evidence>
<proteinExistence type="predicted"/>
<gene>
    <name evidence="1" type="ORF">JJB07_22345</name>
</gene>
<name>A0ABS1JGE0_9BACL</name>
<organism evidence="1 2">
    <name type="scientific">Tumebacillus amylolyticus</name>
    <dbReference type="NCBI Taxonomy" id="2801339"/>
    <lineage>
        <taxon>Bacteria</taxon>
        <taxon>Bacillati</taxon>
        <taxon>Bacillota</taxon>
        <taxon>Bacilli</taxon>
        <taxon>Bacillales</taxon>
        <taxon>Alicyclobacillaceae</taxon>
        <taxon>Tumebacillus</taxon>
    </lineage>
</organism>
<dbReference type="EMBL" id="JAEQNB010000010">
    <property type="protein sequence ID" value="MBL0389336.1"/>
    <property type="molecule type" value="Genomic_DNA"/>
</dbReference>
<keyword evidence="2" id="KW-1185">Reference proteome</keyword>
<sequence length="80" mass="9178">MSLEIKKIDVCIGNTDKGTDWVLEELKKDHPDLKGQRWGCLGNCGNCYKKLFVMANNRHLIEADTKEELLEKLKPEMATE</sequence>
<protein>
    <submittedName>
        <fullName evidence="1">DUF1450 domain-containing protein</fullName>
    </submittedName>
</protein>
<dbReference type="Pfam" id="PF07293">
    <property type="entry name" value="DUF1450"/>
    <property type="match status" value="1"/>
</dbReference>
<dbReference type="RefSeq" id="WP_201638331.1">
    <property type="nucleotide sequence ID" value="NZ_JAEQNB010000010.1"/>
</dbReference>
<reference evidence="1 2" key="1">
    <citation type="submission" date="2021-01" db="EMBL/GenBank/DDBJ databases">
        <title>Tumebacillus sp. strain ITR2 16S ribosomal RNA gene Genome sequencing and assembly.</title>
        <authorList>
            <person name="Kang M."/>
        </authorList>
    </citation>
    <scope>NUCLEOTIDE SEQUENCE [LARGE SCALE GENOMIC DNA]</scope>
    <source>
        <strain evidence="1 2">ITR2</strain>
    </source>
</reference>
<accession>A0ABS1JGE0</accession>
<comment type="caution">
    <text evidence="1">The sequence shown here is derived from an EMBL/GenBank/DDBJ whole genome shotgun (WGS) entry which is preliminary data.</text>
</comment>